<dbReference type="OrthoDB" id="581425at2"/>
<keyword evidence="3" id="KW-1185">Reference proteome</keyword>
<evidence type="ECO:0000313" key="2">
    <source>
        <dbReference type="EMBL" id="KIL45853.1"/>
    </source>
</evidence>
<dbReference type="CDD" id="cd01948">
    <property type="entry name" value="EAL"/>
    <property type="match status" value="1"/>
</dbReference>
<dbReference type="GO" id="GO:0071111">
    <property type="term" value="F:cyclic-guanylate-specific phosphodiesterase activity"/>
    <property type="evidence" value="ECO:0007669"/>
    <property type="project" value="InterPro"/>
</dbReference>
<dbReference type="RefSeq" id="WP_052474756.1">
    <property type="nucleotide sequence ID" value="NZ_JXRP01000017.1"/>
</dbReference>
<dbReference type="PROSITE" id="PS50883">
    <property type="entry name" value="EAL"/>
    <property type="match status" value="1"/>
</dbReference>
<dbReference type="SMART" id="SM00052">
    <property type="entry name" value="EAL"/>
    <property type="match status" value="1"/>
</dbReference>
<proteinExistence type="predicted"/>
<evidence type="ECO:0000313" key="3">
    <source>
        <dbReference type="Proteomes" id="UP000031938"/>
    </source>
</evidence>
<dbReference type="InterPro" id="IPR001633">
    <property type="entry name" value="EAL_dom"/>
</dbReference>
<sequence length="343" mass="39123">MDNACVHCGSSIYFYEEGIFYIQGLSESDVDRLSYPFKYSNRMYSLSYDSLKIVEELTTKLMSINRQNEIKCGISQTEKYINIVDLGQFSNRIHHRKAVEYIQNGELTSHLQPIVELQSGGIYGYESLLRSNKSQEHFSPGELFSVASSTGLHSMLDQRAREEAIKAKKKYIRPGLKSFINFLPSTIYNPEFCLKHTFQVVDKYQVDPGDLVFEVVETEKIVDIDHLKAVFKTYKREGIKVALDDVGAGFSTIEILKLLEPDYVKIDRSYISFCDTDSQKQIFLKEVHHLSKELGIKILAEGIERQQELEICREIGFDLGQGYLFGKPSEAAIEPDCSSLLIS</sequence>
<dbReference type="Gene3D" id="3.20.20.450">
    <property type="entry name" value="EAL domain"/>
    <property type="match status" value="1"/>
</dbReference>
<dbReference type="PATRIC" id="fig|889306.3.peg.2215"/>
<dbReference type="SUPFAM" id="SSF141868">
    <property type="entry name" value="EAL domain-like"/>
    <property type="match status" value="1"/>
</dbReference>
<gene>
    <name evidence="2" type="ORF">KP78_22020</name>
</gene>
<dbReference type="Proteomes" id="UP000031938">
    <property type="component" value="Unassembled WGS sequence"/>
</dbReference>
<name>A0A0C2VPB6_9BACL</name>
<dbReference type="Pfam" id="PF00563">
    <property type="entry name" value="EAL"/>
    <property type="match status" value="1"/>
</dbReference>
<dbReference type="PANTHER" id="PTHR33121">
    <property type="entry name" value="CYCLIC DI-GMP PHOSPHODIESTERASE PDEF"/>
    <property type="match status" value="1"/>
</dbReference>
<feature type="domain" description="EAL" evidence="1">
    <location>
        <begin position="88"/>
        <end position="342"/>
    </location>
</feature>
<comment type="caution">
    <text evidence="2">The sequence shown here is derived from an EMBL/GenBank/DDBJ whole genome shotgun (WGS) entry which is preliminary data.</text>
</comment>
<accession>A0A0C2VPB6</accession>
<dbReference type="InterPro" id="IPR035919">
    <property type="entry name" value="EAL_sf"/>
</dbReference>
<dbReference type="PANTHER" id="PTHR33121:SF70">
    <property type="entry name" value="SIGNALING PROTEIN YKOW"/>
    <property type="match status" value="1"/>
</dbReference>
<dbReference type="STRING" id="889306.KP78_22020"/>
<evidence type="ECO:0000259" key="1">
    <source>
        <dbReference type="PROSITE" id="PS50883"/>
    </source>
</evidence>
<reference evidence="2 3" key="1">
    <citation type="submission" date="2015-01" db="EMBL/GenBank/DDBJ databases">
        <title>Genome sequencing of Jeotgalibacillus soli.</title>
        <authorList>
            <person name="Goh K.M."/>
            <person name="Chan K.-G."/>
            <person name="Yaakop A.S."/>
            <person name="Ee R."/>
            <person name="Gan H.M."/>
            <person name="Chan C.S."/>
        </authorList>
    </citation>
    <scope>NUCLEOTIDE SEQUENCE [LARGE SCALE GENOMIC DNA]</scope>
    <source>
        <strain evidence="2 3">P9</strain>
    </source>
</reference>
<dbReference type="EMBL" id="JXRP01000017">
    <property type="protein sequence ID" value="KIL45853.1"/>
    <property type="molecule type" value="Genomic_DNA"/>
</dbReference>
<protein>
    <recommendedName>
        <fullName evidence="1">EAL domain-containing protein</fullName>
    </recommendedName>
</protein>
<organism evidence="2 3">
    <name type="scientific">Jeotgalibacillus soli</name>
    <dbReference type="NCBI Taxonomy" id="889306"/>
    <lineage>
        <taxon>Bacteria</taxon>
        <taxon>Bacillati</taxon>
        <taxon>Bacillota</taxon>
        <taxon>Bacilli</taxon>
        <taxon>Bacillales</taxon>
        <taxon>Caryophanaceae</taxon>
        <taxon>Jeotgalibacillus</taxon>
    </lineage>
</organism>
<dbReference type="AlphaFoldDB" id="A0A0C2VPB6"/>
<dbReference type="InterPro" id="IPR050706">
    <property type="entry name" value="Cyclic-di-GMP_PDE-like"/>
</dbReference>